<dbReference type="AlphaFoldDB" id="A0A9N9EN62"/>
<gene>
    <name evidence="1" type="ORF">CPELLU_LOCUS10811</name>
</gene>
<accession>A0A9N9EN62</accession>
<evidence type="ECO:0000313" key="2">
    <source>
        <dbReference type="Proteomes" id="UP000789759"/>
    </source>
</evidence>
<organism evidence="1 2">
    <name type="scientific">Cetraspora pellucida</name>
    <dbReference type="NCBI Taxonomy" id="1433469"/>
    <lineage>
        <taxon>Eukaryota</taxon>
        <taxon>Fungi</taxon>
        <taxon>Fungi incertae sedis</taxon>
        <taxon>Mucoromycota</taxon>
        <taxon>Glomeromycotina</taxon>
        <taxon>Glomeromycetes</taxon>
        <taxon>Diversisporales</taxon>
        <taxon>Gigasporaceae</taxon>
        <taxon>Cetraspora</taxon>
    </lineage>
</organism>
<dbReference type="OrthoDB" id="2208992at2759"/>
<keyword evidence="2" id="KW-1185">Reference proteome</keyword>
<sequence>MFTPKPTAIVLHLLAKNGPQTSKQLGRHLPDFPQLKSKNYLKKYILKNMKLREQIFKKKSRNPDLTKSTGDKAAYVWFVNDEKVKIEKYEKLPVGGGHLYKRPPIGDTDKSERIDGYNLAVVLDI</sequence>
<reference evidence="1" key="1">
    <citation type="submission" date="2021-06" db="EMBL/GenBank/DDBJ databases">
        <authorList>
            <person name="Kallberg Y."/>
            <person name="Tangrot J."/>
            <person name="Rosling A."/>
        </authorList>
    </citation>
    <scope>NUCLEOTIDE SEQUENCE</scope>
    <source>
        <strain evidence="1">FL966</strain>
    </source>
</reference>
<dbReference type="EMBL" id="CAJVQA010009126">
    <property type="protein sequence ID" value="CAG8681439.1"/>
    <property type="molecule type" value="Genomic_DNA"/>
</dbReference>
<dbReference type="Proteomes" id="UP000789759">
    <property type="component" value="Unassembled WGS sequence"/>
</dbReference>
<name>A0A9N9EN62_9GLOM</name>
<evidence type="ECO:0000313" key="1">
    <source>
        <dbReference type="EMBL" id="CAG8681439.1"/>
    </source>
</evidence>
<proteinExistence type="predicted"/>
<protein>
    <submittedName>
        <fullName evidence="1">3356_t:CDS:1</fullName>
    </submittedName>
</protein>
<comment type="caution">
    <text evidence="1">The sequence shown here is derived from an EMBL/GenBank/DDBJ whole genome shotgun (WGS) entry which is preliminary data.</text>
</comment>